<evidence type="ECO:0000256" key="3">
    <source>
        <dbReference type="ARBA" id="ARBA00022723"/>
    </source>
</evidence>
<feature type="domain" description="Nudix hydrolase" evidence="7">
    <location>
        <begin position="32"/>
        <end position="165"/>
    </location>
</feature>
<dbReference type="InterPro" id="IPR000086">
    <property type="entry name" value="NUDIX_hydrolase_dom"/>
</dbReference>
<dbReference type="Gene3D" id="3.90.79.10">
    <property type="entry name" value="Nucleoside Triphosphate Pyrophosphohydrolase"/>
    <property type="match status" value="1"/>
</dbReference>
<gene>
    <name evidence="8" type="ORF">IWH25_08865</name>
</gene>
<accession>A0A974Y5H7</accession>
<keyword evidence="5" id="KW-0460">Magnesium</keyword>
<evidence type="ECO:0000256" key="1">
    <source>
        <dbReference type="ARBA" id="ARBA00001936"/>
    </source>
</evidence>
<comment type="cofactor">
    <cofactor evidence="2">
        <name>Mg(2+)</name>
        <dbReference type="ChEBI" id="CHEBI:18420"/>
    </cofactor>
</comment>
<protein>
    <submittedName>
        <fullName evidence="8">CoA pyrophosphatase</fullName>
    </submittedName>
</protein>
<evidence type="ECO:0000313" key="8">
    <source>
        <dbReference type="EMBL" id="QRJ65415.1"/>
    </source>
</evidence>
<keyword evidence="4" id="KW-0378">Hydrolase</keyword>
<dbReference type="PROSITE" id="PS51462">
    <property type="entry name" value="NUDIX"/>
    <property type="match status" value="1"/>
</dbReference>
<evidence type="ECO:0000256" key="5">
    <source>
        <dbReference type="ARBA" id="ARBA00022842"/>
    </source>
</evidence>
<reference evidence="8" key="1">
    <citation type="submission" date="2020-11" db="EMBL/GenBank/DDBJ databases">
        <title>Azospira restricta DSM 18626 genome sequence.</title>
        <authorList>
            <person name="Moe W.M."/>
        </authorList>
    </citation>
    <scope>NUCLEOTIDE SEQUENCE</scope>
    <source>
        <strain evidence="8">DSM 18626</strain>
    </source>
</reference>
<dbReference type="AlphaFoldDB" id="A0A974Y5H7"/>
<dbReference type="Proteomes" id="UP000663444">
    <property type="component" value="Chromosome"/>
</dbReference>
<dbReference type="CDD" id="cd03426">
    <property type="entry name" value="NUDIX_CoAse_Nudt7"/>
    <property type="match status" value="1"/>
</dbReference>
<dbReference type="GO" id="GO:0046872">
    <property type="term" value="F:metal ion binding"/>
    <property type="evidence" value="ECO:0007669"/>
    <property type="project" value="UniProtKB-KW"/>
</dbReference>
<evidence type="ECO:0000256" key="6">
    <source>
        <dbReference type="ARBA" id="ARBA00023211"/>
    </source>
</evidence>
<dbReference type="PANTHER" id="PTHR12992">
    <property type="entry name" value="NUDIX HYDROLASE"/>
    <property type="match status" value="1"/>
</dbReference>
<name>A0A974Y5H7_9RHOO</name>
<keyword evidence="6" id="KW-0464">Manganese</keyword>
<dbReference type="KEGG" id="ares:IWH25_08865"/>
<dbReference type="Pfam" id="PF00293">
    <property type="entry name" value="NUDIX"/>
    <property type="match status" value="1"/>
</dbReference>
<dbReference type="GO" id="GO:0010945">
    <property type="term" value="F:coenzyme A diphosphatase activity"/>
    <property type="evidence" value="ECO:0007669"/>
    <property type="project" value="InterPro"/>
</dbReference>
<proteinExistence type="predicted"/>
<dbReference type="SUPFAM" id="SSF55811">
    <property type="entry name" value="Nudix"/>
    <property type="match status" value="1"/>
</dbReference>
<evidence type="ECO:0000259" key="7">
    <source>
        <dbReference type="PROSITE" id="PS51462"/>
    </source>
</evidence>
<dbReference type="InterPro" id="IPR045121">
    <property type="entry name" value="CoAse"/>
</dbReference>
<dbReference type="RefSeq" id="WP_203388946.1">
    <property type="nucleotide sequence ID" value="NZ_CP064781.1"/>
</dbReference>
<dbReference type="InterPro" id="IPR015797">
    <property type="entry name" value="NUDIX_hydrolase-like_dom_sf"/>
</dbReference>
<keyword evidence="9" id="KW-1185">Reference proteome</keyword>
<dbReference type="EMBL" id="CP064781">
    <property type="protein sequence ID" value="QRJ65415.1"/>
    <property type="molecule type" value="Genomic_DNA"/>
</dbReference>
<evidence type="ECO:0000256" key="2">
    <source>
        <dbReference type="ARBA" id="ARBA00001946"/>
    </source>
</evidence>
<evidence type="ECO:0000256" key="4">
    <source>
        <dbReference type="ARBA" id="ARBA00022801"/>
    </source>
</evidence>
<dbReference type="NCBIfam" id="NF007980">
    <property type="entry name" value="PRK10707.1"/>
    <property type="match status" value="1"/>
</dbReference>
<dbReference type="PANTHER" id="PTHR12992:SF11">
    <property type="entry name" value="MITOCHONDRIAL COENZYME A DIPHOSPHATASE NUDT8"/>
    <property type="match status" value="1"/>
</dbReference>
<comment type="cofactor">
    <cofactor evidence="1">
        <name>Mn(2+)</name>
        <dbReference type="ChEBI" id="CHEBI:29035"/>
    </cofactor>
</comment>
<evidence type="ECO:0000313" key="9">
    <source>
        <dbReference type="Proteomes" id="UP000663444"/>
    </source>
</evidence>
<keyword evidence="3" id="KW-0479">Metal-binding</keyword>
<organism evidence="8 9">
    <name type="scientific">Azospira restricta</name>
    <dbReference type="NCBI Taxonomy" id="404405"/>
    <lineage>
        <taxon>Bacteria</taxon>
        <taxon>Pseudomonadati</taxon>
        <taxon>Pseudomonadota</taxon>
        <taxon>Betaproteobacteria</taxon>
        <taxon>Rhodocyclales</taxon>
        <taxon>Rhodocyclaceae</taxon>
        <taxon>Azospira</taxon>
    </lineage>
</organism>
<sequence length="195" mass="21285">MTRFDLERLRGRLAQQPGAAAAVHEDGLGAEPLTAAAVLVPIVLHDSGPTVLLTQRTAHLRDHAGQISFPGGRVEPGDPSVLDAALRETEEEIGLAPRHVEVVGYLPEYRTSTGFSVTPVVAFVTPPFALTPDPFEVAEVFEVPLAFLVDPANHQQHEVHWRGRLRKYYAMPYGDYFIWGATAGMIKSLCEHLAA</sequence>